<dbReference type="GO" id="GO:0003824">
    <property type="term" value="F:catalytic activity"/>
    <property type="evidence" value="ECO:0007669"/>
    <property type="project" value="InterPro"/>
</dbReference>
<dbReference type="PANTHER" id="PTHR43196">
    <property type="entry name" value="SULFATE ADENYLYLTRANSFERASE SUBUNIT 2"/>
    <property type="match status" value="1"/>
</dbReference>
<dbReference type="Pfam" id="PF01507">
    <property type="entry name" value="PAPS_reduct"/>
    <property type="match status" value="1"/>
</dbReference>
<protein>
    <submittedName>
        <fullName evidence="2">Phosphoadenosine-phosphosulfate reductase</fullName>
    </submittedName>
</protein>
<evidence type="ECO:0000259" key="1">
    <source>
        <dbReference type="Pfam" id="PF01507"/>
    </source>
</evidence>
<dbReference type="PANTHER" id="PTHR43196:SF2">
    <property type="entry name" value="PHOSPHOADENOSINE PHOSPHOSULFATE REDUCTASE"/>
    <property type="match status" value="1"/>
</dbReference>
<dbReference type="SUPFAM" id="SSF52402">
    <property type="entry name" value="Adenine nucleotide alpha hydrolases-like"/>
    <property type="match status" value="1"/>
</dbReference>
<proteinExistence type="predicted"/>
<dbReference type="EMBL" id="BK032842">
    <property type="protein sequence ID" value="DAF63547.1"/>
    <property type="molecule type" value="Genomic_DNA"/>
</dbReference>
<name>A0A8S5TKG7_9CAUD</name>
<organism evidence="2">
    <name type="scientific">Siphoviridae sp. ctwQT14</name>
    <dbReference type="NCBI Taxonomy" id="2827971"/>
    <lineage>
        <taxon>Viruses</taxon>
        <taxon>Duplodnaviria</taxon>
        <taxon>Heunggongvirae</taxon>
        <taxon>Uroviricota</taxon>
        <taxon>Caudoviricetes</taxon>
    </lineage>
</organism>
<feature type="domain" description="Phosphoadenosine phosphosulphate reductase" evidence="1">
    <location>
        <begin position="8"/>
        <end position="172"/>
    </location>
</feature>
<sequence length="284" mass="33889">MKKKIYNILSLSGGKDSSALAFFIKNNMPELHKNIEYVFADTEHEIPETYDYLNKIEVFTGKTITRLKPYKSFDDLLIATNFLPSHSHRWCTILLKTQTFRHYIQTKFKQDGEEGIVNLYIGIRADERDRAKASGQDNLINEKFPFIEYNINKQDVEDLLINEGIGYPNYYKWRKRSGCYFCFYQSCMDWINLYENHPDLYKKAMEYEYTDCDKIKSGRMGFNMKYSLKDMIKPENIKKIKEDYKKLQDKRKEQHKAQITNNLFRDFIDEDDFGSQNLCKFCHL</sequence>
<dbReference type="InterPro" id="IPR002500">
    <property type="entry name" value="PAPS_reduct_dom"/>
</dbReference>
<dbReference type="Gene3D" id="3.40.50.620">
    <property type="entry name" value="HUPs"/>
    <property type="match status" value="1"/>
</dbReference>
<reference evidence="2" key="1">
    <citation type="journal article" date="2021" name="Proc. Natl. Acad. Sci. U.S.A.">
        <title>A Catalog of Tens of Thousands of Viruses from Human Metagenomes Reveals Hidden Associations with Chronic Diseases.</title>
        <authorList>
            <person name="Tisza M.J."/>
            <person name="Buck C.B."/>
        </authorList>
    </citation>
    <scope>NUCLEOTIDE SEQUENCE</scope>
    <source>
        <strain evidence="2">CtwQT14</strain>
    </source>
</reference>
<accession>A0A8S5TKG7</accession>
<evidence type="ECO:0000313" key="2">
    <source>
        <dbReference type="EMBL" id="DAF63547.1"/>
    </source>
</evidence>
<dbReference type="InterPro" id="IPR014729">
    <property type="entry name" value="Rossmann-like_a/b/a_fold"/>
</dbReference>
<dbReference type="InterPro" id="IPR050128">
    <property type="entry name" value="Sulfate_adenylyltrnsfr_sub2"/>
</dbReference>